<evidence type="ECO:0000313" key="1">
    <source>
        <dbReference type="EMBL" id="KAF1755762.1"/>
    </source>
</evidence>
<comment type="caution">
    <text evidence="1">The sequence shown here is derived from an EMBL/GenBank/DDBJ whole genome shotgun (WGS) entry which is preliminary data.</text>
</comment>
<dbReference type="AlphaFoldDB" id="A0A6A5GML5"/>
<organism evidence="1 2">
    <name type="scientific">Caenorhabditis remanei</name>
    <name type="common">Caenorhabditis vulgaris</name>
    <dbReference type="NCBI Taxonomy" id="31234"/>
    <lineage>
        <taxon>Eukaryota</taxon>
        <taxon>Metazoa</taxon>
        <taxon>Ecdysozoa</taxon>
        <taxon>Nematoda</taxon>
        <taxon>Chromadorea</taxon>
        <taxon>Rhabditida</taxon>
        <taxon>Rhabditina</taxon>
        <taxon>Rhabditomorpha</taxon>
        <taxon>Rhabditoidea</taxon>
        <taxon>Rhabditidae</taxon>
        <taxon>Peloderinae</taxon>
        <taxon>Caenorhabditis</taxon>
    </lineage>
</organism>
<dbReference type="GeneID" id="9817007"/>
<dbReference type="RefSeq" id="XP_053583697.1">
    <property type="nucleotide sequence ID" value="XM_053728925.1"/>
</dbReference>
<dbReference type="SUPFAM" id="SSF55797">
    <property type="entry name" value="PR-1-like"/>
    <property type="match status" value="1"/>
</dbReference>
<reference evidence="1 2" key="1">
    <citation type="submission" date="2019-12" db="EMBL/GenBank/DDBJ databases">
        <title>Chromosome-level assembly of the Caenorhabditis remanei genome.</title>
        <authorList>
            <person name="Teterina A.A."/>
            <person name="Willis J.H."/>
            <person name="Phillips P.C."/>
        </authorList>
    </citation>
    <scope>NUCLEOTIDE SEQUENCE [LARGE SCALE GENOMIC DNA]</scope>
    <source>
        <strain evidence="1 2">PX506</strain>
        <tissue evidence="1">Whole organism</tissue>
    </source>
</reference>
<protein>
    <submittedName>
        <fullName evidence="1">Uncharacterized protein</fullName>
    </submittedName>
</protein>
<accession>A0A6A5GML5</accession>
<dbReference type="Proteomes" id="UP000483820">
    <property type="component" value="Chromosome IV"/>
</dbReference>
<dbReference type="Gene3D" id="3.40.33.10">
    <property type="entry name" value="CAP"/>
    <property type="match status" value="1"/>
</dbReference>
<dbReference type="KEGG" id="crq:GCK72_012212"/>
<dbReference type="EMBL" id="WUAV01000004">
    <property type="protein sequence ID" value="KAF1755762.1"/>
    <property type="molecule type" value="Genomic_DNA"/>
</dbReference>
<sequence>MDAEYESQYDPVPRESQYDIRIPQDDLDVFRSAESSTVSASPAALHTGFQQKSLEHINSFRSRFANAAQIANKQKMRYNRKLEAAIQNYTSSCDLLDEIEDMPTYAILDKKFIDSHIRQTETHQDHLEVYEYHIEILLGPDRTVTHILHPLATQVGCALMASPCKWPRGHEEWPTIGKIQTICLVGEVAAIEGNGRIYGTPGSKCLEGQKDGLCVSKDSCVCDNF</sequence>
<evidence type="ECO:0000313" key="2">
    <source>
        <dbReference type="Proteomes" id="UP000483820"/>
    </source>
</evidence>
<gene>
    <name evidence="1" type="ORF">GCK72_012212</name>
</gene>
<name>A0A6A5GML5_CAERE</name>
<proteinExistence type="predicted"/>
<dbReference type="CTD" id="9817007"/>
<dbReference type="InterPro" id="IPR035940">
    <property type="entry name" value="CAP_sf"/>
</dbReference>